<dbReference type="PANTHER" id="PTHR10010">
    <property type="entry name" value="SOLUTE CARRIER FAMILY 34 SODIUM PHOSPHATE , MEMBER 2-RELATED"/>
    <property type="match status" value="1"/>
</dbReference>
<evidence type="ECO:0000256" key="6">
    <source>
        <dbReference type="SAM" id="Phobius"/>
    </source>
</evidence>
<evidence type="ECO:0000256" key="3">
    <source>
        <dbReference type="ARBA" id="ARBA00022692"/>
    </source>
</evidence>
<dbReference type="Gene3D" id="1.20.58.220">
    <property type="entry name" value="Phosphate transport system protein phou homolog 2, domain 2"/>
    <property type="match status" value="1"/>
</dbReference>
<dbReference type="NCBIfam" id="NF037997">
    <property type="entry name" value="Na_Pi_symport"/>
    <property type="match status" value="1"/>
</dbReference>
<feature type="transmembrane region" description="Helical" evidence="6">
    <location>
        <begin position="119"/>
        <end position="136"/>
    </location>
</feature>
<feature type="transmembrane region" description="Helical" evidence="6">
    <location>
        <begin position="257"/>
        <end position="278"/>
    </location>
</feature>
<feature type="domain" description="PhoU" evidence="7">
    <location>
        <begin position="363"/>
        <end position="447"/>
    </location>
</feature>
<evidence type="ECO:0000256" key="4">
    <source>
        <dbReference type="ARBA" id="ARBA00022989"/>
    </source>
</evidence>
<sequence length="596" mass="64903">MNIFGVLTMAGGLALFLYGMNVMGDSLAKLSGGKLEQILEKLTSKRIMAVLLGMAVTAVIQSSSATTVMVVGFVNSGIMQLSQAVGIIMGANIGTTVTSWMLSLTGISGAGWINLLKPSSFSPVLAVIGIIMTMTCKNNSKKKDIGNILLGFAILMFGMETMSGAVAPLADNEKFTGMLTLFSNPLFGLLAGTVLTAVIQSSSASVGILQALCVTGAVNYATAIPIIMGQNIGTCVTALISSVGAKKNAKRASMIHLYFNMIGTVIFMVIFYSLNMFVHFEFLSTPANAAGIAVIHSLFNIGCVIILFPFSNLLVKLATLSIPDGKHEEVIQTGVAADLAALDERFLETPAVAMELCRNTAVKMAHLSQKALDKALDIINNYSDTAYDEVVAMEEDVDKYEDKLGSYLVKVGNCDLSRHDNHTFSILLHCMSDFERISDHAINIAKSAKEMNSKESSFSQNARKELETFAKAVHDIVSNTVQVFENQDIEAAKHIEPLEQVIDGLNLEIKQRHINRLRKGRCTIETGLILEDIMTNFERVSDHCSNIAVCMIEVRDNGFETHGYLEHLTNEDNPQFAKECRQYYKQYQLPELKKAD</sequence>
<dbReference type="PANTHER" id="PTHR10010:SF46">
    <property type="entry name" value="SODIUM-DEPENDENT PHOSPHATE TRANSPORT PROTEIN 2B"/>
    <property type="match status" value="1"/>
</dbReference>
<dbReference type="GO" id="GO:0005886">
    <property type="term" value="C:plasma membrane"/>
    <property type="evidence" value="ECO:0007669"/>
    <property type="project" value="UniProtKB-SubCell"/>
</dbReference>
<accession>A0A174Z287</accession>
<evidence type="ECO:0000256" key="1">
    <source>
        <dbReference type="ARBA" id="ARBA00004651"/>
    </source>
</evidence>
<gene>
    <name evidence="8" type="ORF">ERS852490_01994</name>
</gene>
<dbReference type="Pfam" id="PF02690">
    <property type="entry name" value="Na_Pi_cotrans"/>
    <property type="match status" value="1"/>
</dbReference>
<keyword evidence="5 6" id="KW-0472">Membrane</keyword>
<evidence type="ECO:0000256" key="2">
    <source>
        <dbReference type="ARBA" id="ARBA00022475"/>
    </source>
</evidence>
<proteinExistence type="predicted"/>
<feature type="transmembrane region" description="Helical" evidence="6">
    <location>
        <begin position="148"/>
        <end position="169"/>
    </location>
</feature>
<dbReference type="InterPro" id="IPR026022">
    <property type="entry name" value="PhoU_dom"/>
</dbReference>
<evidence type="ECO:0000313" key="8">
    <source>
        <dbReference type="EMBL" id="CUQ78276.1"/>
    </source>
</evidence>
<protein>
    <submittedName>
        <fullName evidence="8">Transcriptional regulator PhoU</fullName>
    </submittedName>
</protein>
<evidence type="ECO:0000313" key="9">
    <source>
        <dbReference type="Proteomes" id="UP000095621"/>
    </source>
</evidence>
<dbReference type="Proteomes" id="UP000095621">
    <property type="component" value="Unassembled WGS sequence"/>
</dbReference>
<feature type="transmembrane region" description="Helical" evidence="6">
    <location>
        <begin position="175"/>
        <end position="199"/>
    </location>
</feature>
<dbReference type="AlphaFoldDB" id="A0A174Z287"/>
<dbReference type="RefSeq" id="WP_055215930.1">
    <property type="nucleotide sequence ID" value="NZ_CZBU01000004.1"/>
</dbReference>
<keyword evidence="3 6" id="KW-0812">Transmembrane</keyword>
<dbReference type="Pfam" id="PF01895">
    <property type="entry name" value="PhoU"/>
    <property type="match status" value="2"/>
</dbReference>
<dbReference type="InterPro" id="IPR003841">
    <property type="entry name" value="Na/Pi_transpt"/>
</dbReference>
<reference evidence="8 9" key="1">
    <citation type="submission" date="2015-09" db="EMBL/GenBank/DDBJ databases">
        <authorList>
            <consortium name="Pathogen Informatics"/>
        </authorList>
    </citation>
    <scope>NUCLEOTIDE SEQUENCE [LARGE SCALE GENOMIC DNA]</scope>
    <source>
        <strain evidence="8 9">2789STDY5834875</strain>
    </source>
</reference>
<dbReference type="SUPFAM" id="SSF109755">
    <property type="entry name" value="PhoU-like"/>
    <property type="match status" value="1"/>
</dbReference>
<dbReference type="InterPro" id="IPR038078">
    <property type="entry name" value="PhoU-like_sf"/>
</dbReference>
<feature type="transmembrane region" description="Helical" evidence="6">
    <location>
        <begin position="86"/>
        <end position="113"/>
    </location>
</feature>
<feature type="transmembrane region" description="Helical" evidence="6">
    <location>
        <begin position="48"/>
        <end position="74"/>
    </location>
</feature>
<dbReference type="OrthoDB" id="9763003at2"/>
<evidence type="ECO:0000256" key="5">
    <source>
        <dbReference type="ARBA" id="ARBA00023136"/>
    </source>
</evidence>
<dbReference type="NCBIfam" id="TIGR00704">
    <property type="entry name" value="NaPi_cotrn_rel"/>
    <property type="match status" value="1"/>
</dbReference>
<comment type="subcellular location">
    <subcellularLocation>
        <location evidence="1">Cell membrane</location>
        <topology evidence="1">Multi-pass membrane protein</topology>
    </subcellularLocation>
</comment>
<dbReference type="InterPro" id="IPR004633">
    <property type="entry name" value="NaPi_cotrn-rel/YqeW-like"/>
</dbReference>
<keyword evidence="2" id="KW-1003">Cell membrane</keyword>
<evidence type="ECO:0000259" key="7">
    <source>
        <dbReference type="Pfam" id="PF01895"/>
    </source>
</evidence>
<dbReference type="GO" id="GO:0005436">
    <property type="term" value="F:sodium:phosphate symporter activity"/>
    <property type="evidence" value="ECO:0007669"/>
    <property type="project" value="InterPro"/>
</dbReference>
<feature type="transmembrane region" description="Helical" evidence="6">
    <location>
        <begin position="290"/>
        <end position="310"/>
    </location>
</feature>
<dbReference type="GO" id="GO:0044341">
    <property type="term" value="P:sodium-dependent phosphate transport"/>
    <property type="evidence" value="ECO:0007669"/>
    <property type="project" value="InterPro"/>
</dbReference>
<feature type="domain" description="PhoU" evidence="7">
    <location>
        <begin position="469"/>
        <end position="548"/>
    </location>
</feature>
<keyword evidence="4 6" id="KW-1133">Transmembrane helix</keyword>
<name>A0A174Z287_9FIRM</name>
<organism evidence="8 9">
    <name type="scientific">Lachnospira eligens</name>
    <dbReference type="NCBI Taxonomy" id="39485"/>
    <lineage>
        <taxon>Bacteria</taxon>
        <taxon>Bacillati</taxon>
        <taxon>Bacillota</taxon>
        <taxon>Clostridia</taxon>
        <taxon>Lachnospirales</taxon>
        <taxon>Lachnospiraceae</taxon>
        <taxon>Lachnospira</taxon>
    </lineage>
</organism>
<dbReference type="EMBL" id="CZBU01000004">
    <property type="protein sequence ID" value="CUQ78276.1"/>
    <property type="molecule type" value="Genomic_DNA"/>
</dbReference>